<dbReference type="STRING" id="665126.ABB55_27025"/>
<proteinExistence type="predicted"/>
<dbReference type="AlphaFoldDB" id="A0A0P6WKZ2"/>
<feature type="chain" id="PRO_5006132503" description="Outer membrane protein beta-barrel domain-containing protein" evidence="1">
    <location>
        <begin position="22"/>
        <end position="223"/>
    </location>
</feature>
<dbReference type="EMBL" id="LJYW01000001">
    <property type="protein sequence ID" value="KPL55439.1"/>
    <property type="molecule type" value="Genomic_DNA"/>
</dbReference>
<dbReference type="Proteomes" id="UP000048984">
    <property type="component" value="Unassembled WGS sequence"/>
</dbReference>
<reference evidence="2 3" key="2">
    <citation type="submission" date="2015-10" db="EMBL/GenBank/DDBJ databases">
        <title>Draft Genome Sequence of Prosthecomicrobium hirschii ATCC 27832.</title>
        <authorList>
            <person name="Daniel J."/>
            <person name="Givan S.A."/>
            <person name="Brun Y.V."/>
            <person name="Brown P.J."/>
        </authorList>
    </citation>
    <scope>NUCLEOTIDE SEQUENCE [LARGE SCALE GENOMIC DNA]</scope>
    <source>
        <strain evidence="2 3">16</strain>
    </source>
</reference>
<evidence type="ECO:0008006" key="4">
    <source>
        <dbReference type="Google" id="ProtNLM"/>
    </source>
</evidence>
<dbReference type="RefSeq" id="WP_054361605.1">
    <property type="nucleotide sequence ID" value="NZ_LJYW01000001.1"/>
</dbReference>
<protein>
    <recommendedName>
        <fullName evidence="4">Outer membrane protein beta-barrel domain-containing protein</fullName>
    </recommendedName>
</protein>
<feature type="signal peptide" evidence="1">
    <location>
        <begin position="1"/>
        <end position="21"/>
    </location>
</feature>
<comment type="caution">
    <text evidence="2">The sequence shown here is derived from an EMBL/GenBank/DDBJ whole genome shotgun (WGS) entry which is preliminary data.</text>
</comment>
<dbReference type="OrthoDB" id="323914at2"/>
<organism evidence="2 3">
    <name type="scientific">Prosthecodimorpha hirschii</name>
    <dbReference type="NCBI Taxonomy" id="665126"/>
    <lineage>
        <taxon>Bacteria</taxon>
        <taxon>Pseudomonadati</taxon>
        <taxon>Pseudomonadota</taxon>
        <taxon>Alphaproteobacteria</taxon>
        <taxon>Hyphomicrobiales</taxon>
        <taxon>Ancalomicrobiaceae</taxon>
        <taxon>Prosthecodimorpha</taxon>
    </lineage>
</organism>
<name>A0A0P6WKZ2_9HYPH</name>
<accession>A0A0P6WKZ2</accession>
<reference evidence="2 3" key="1">
    <citation type="submission" date="2015-09" db="EMBL/GenBank/DDBJ databases">
        <authorList>
            <person name="Jackson K.R."/>
            <person name="Lunt B.L."/>
            <person name="Fisher J.N.B."/>
            <person name="Gardner A.V."/>
            <person name="Bailey M.E."/>
            <person name="Deus L.M."/>
            <person name="Earl A.S."/>
            <person name="Gibby P.D."/>
            <person name="Hartmann K.A."/>
            <person name="Liu J.E."/>
            <person name="Manci A.M."/>
            <person name="Nielsen D.A."/>
            <person name="Solomon M.B."/>
            <person name="Breakwell D.P."/>
            <person name="Burnett S.H."/>
            <person name="Grose J.H."/>
        </authorList>
    </citation>
    <scope>NUCLEOTIDE SEQUENCE [LARGE SCALE GENOMIC DNA]</scope>
    <source>
        <strain evidence="2 3">16</strain>
    </source>
</reference>
<evidence type="ECO:0000256" key="1">
    <source>
        <dbReference type="SAM" id="SignalP"/>
    </source>
</evidence>
<gene>
    <name evidence="2" type="ORF">ABB55_27025</name>
</gene>
<sequence>MPIEKCLKVAALASAALVAAAAPSRSDDLIKPRLDVNSAFCAGTGDCAVSVFAGPRLDTHMVSVFGISNFVAPTRYQYGNSWITGGTFSRRLLSVGPVDFEGEVGAGKRWGSLGEGEGWIALYGRWTWFPWNEYVRTTVAVSTGLTLATGNPQYEIRREGVKGAYLLHYLSPEITFAPPKSQWEGFLRLHHRSGGGDFIGDTSIFKGASGGAQYLVSGIRYRF</sequence>
<evidence type="ECO:0000313" key="3">
    <source>
        <dbReference type="Proteomes" id="UP000048984"/>
    </source>
</evidence>
<evidence type="ECO:0000313" key="2">
    <source>
        <dbReference type="EMBL" id="KPL55439.1"/>
    </source>
</evidence>
<keyword evidence="3" id="KW-1185">Reference proteome</keyword>
<keyword evidence="1" id="KW-0732">Signal</keyword>